<feature type="compositionally biased region" description="Polar residues" evidence="1">
    <location>
        <begin position="11"/>
        <end position="21"/>
    </location>
</feature>
<dbReference type="RefSeq" id="XP_033676128.1">
    <property type="nucleotide sequence ID" value="XM_033820382.1"/>
</dbReference>
<organism evidence="2 3">
    <name type="scientific">Trematosphaeria pertusa</name>
    <dbReference type="NCBI Taxonomy" id="390896"/>
    <lineage>
        <taxon>Eukaryota</taxon>
        <taxon>Fungi</taxon>
        <taxon>Dikarya</taxon>
        <taxon>Ascomycota</taxon>
        <taxon>Pezizomycotina</taxon>
        <taxon>Dothideomycetes</taxon>
        <taxon>Pleosporomycetidae</taxon>
        <taxon>Pleosporales</taxon>
        <taxon>Massarineae</taxon>
        <taxon>Trematosphaeriaceae</taxon>
        <taxon>Trematosphaeria</taxon>
    </lineage>
</organism>
<proteinExistence type="predicted"/>
<dbReference type="AlphaFoldDB" id="A0A6A6HSG6"/>
<sequence>MHALQTRRLCDSSSCLPQPRNSPMDAKGSKTIPNVSMTAKEPRKVRRFKAGGPSTDTNMIIICEEVIERFPFPERLLHLLAYTKLRVESGSSAERILMR</sequence>
<evidence type="ECO:0000313" key="3">
    <source>
        <dbReference type="Proteomes" id="UP000800094"/>
    </source>
</evidence>
<name>A0A6A6HSG6_9PLEO</name>
<feature type="region of interest" description="Disordered" evidence="1">
    <location>
        <begin position="1"/>
        <end position="42"/>
    </location>
</feature>
<evidence type="ECO:0000313" key="2">
    <source>
        <dbReference type="EMBL" id="KAF2241124.1"/>
    </source>
</evidence>
<reference evidence="2" key="1">
    <citation type="journal article" date="2020" name="Stud. Mycol.">
        <title>101 Dothideomycetes genomes: a test case for predicting lifestyles and emergence of pathogens.</title>
        <authorList>
            <person name="Haridas S."/>
            <person name="Albert R."/>
            <person name="Binder M."/>
            <person name="Bloem J."/>
            <person name="Labutti K."/>
            <person name="Salamov A."/>
            <person name="Andreopoulos B."/>
            <person name="Baker S."/>
            <person name="Barry K."/>
            <person name="Bills G."/>
            <person name="Bluhm B."/>
            <person name="Cannon C."/>
            <person name="Castanera R."/>
            <person name="Culley D."/>
            <person name="Daum C."/>
            <person name="Ezra D."/>
            <person name="Gonzalez J."/>
            <person name="Henrissat B."/>
            <person name="Kuo A."/>
            <person name="Liang C."/>
            <person name="Lipzen A."/>
            <person name="Lutzoni F."/>
            <person name="Magnuson J."/>
            <person name="Mondo S."/>
            <person name="Nolan M."/>
            <person name="Ohm R."/>
            <person name="Pangilinan J."/>
            <person name="Park H.-J."/>
            <person name="Ramirez L."/>
            <person name="Alfaro M."/>
            <person name="Sun H."/>
            <person name="Tritt A."/>
            <person name="Yoshinaga Y."/>
            <person name="Zwiers L.-H."/>
            <person name="Turgeon B."/>
            <person name="Goodwin S."/>
            <person name="Spatafora J."/>
            <person name="Crous P."/>
            <person name="Grigoriev I."/>
        </authorList>
    </citation>
    <scope>NUCLEOTIDE SEQUENCE</scope>
    <source>
        <strain evidence="2">CBS 122368</strain>
    </source>
</reference>
<gene>
    <name evidence="2" type="ORF">BU26DRAFT_180691</name>
</gene>
<dbReference type="Proteomes" id="UP000800094">
    <property type="component" value="Unassembled WGS sequence"/>
</dbReference>
<dbReference type="EMBL" id="ML987213">
    <property type="protein sequence ID" value="KAF2241124.1"/>
    <property type="molecule type" value="Genomic_DNA"/>
</dbReference>
<dbReference type="GeneID" id="54573712"/>
<protein>
    <submittedName>
        <fullName evidence="2">Uncharacterized protein</fullName>
    </submittedName>
</protein>
<keyword evidence="3" id="KW-1185">Reference proteome</keyword>
<accession>A0A6A6HSG6</accession>
<evidence type="ECO:0000256" key="1">
    <source>
        <dbReference type="SAM" id="MobiDB-lite"/>
    </source>
</evidence>